<evidence type="ECO:0008006" key="3">
    <source>
        <dbReference type="Google" id="ProtNLM"/>
    </source>
</evidence>
<name>A0A2K1E350_9FLAO</name>
<organism evidence="1 2">
    <name type="scientific">Hanstruepera neustonica</name>
    <dbReference type="NCBI Taxonomy" id="1445657"/>
    <lineage>
        <taxon>Bacteria</taxon>
        <taxon>Pseudomonadati</taxon>
        <taxon>Bacteroidota</taxon>
        <taxon>Flavobacteriia</taxon>
        <taxon>Flavobacteriales</taxon>
        <taxon>Flavobacteriaceae</taxon>
        <taxon>Hanstruepera</taxon>
    </lineage>
</organism>
<evidence type="ECO:0000313" key="1">
    <source>
        <dbReference type="EMBL" id="PNQ74671.1"/>
    </source>
</evidence>
<dbReference type="OrthoDB" id="1449127at2"/>
<protein>
    <recommendedName>
        <fullName evidence="3">tRNA_anti-like</fullName>
    </recommendedName>
</protein>
<dbReference type="AlphaFoldDB" id="A0A2K1E350"/>
<dbReference type="Proteomes" id="UP000236641">
    <property type="component" value="Unassembled WGS sequence"/>
</dbReference>
<evidence type="ECO:0000313" key="2">
    <source>
        <dbReference type="Proteomes" id="UP000236641"/>
    </source>
</evidence>
<gene>
    <name evidence="1" type="ORF">C1T31_00560</name>
</gene>
<dbReference type="InterPro" id="IPR024422">
    <property type="entry name" value="Protein_unknown_function_OB"/>
</dbReference>
<proteinExistence type="predicted"/>
<keyword evidence="2" id="KW-1185">Reference proteome</keyword>
<reference evidence="1 2" key="1">
    <citation type="submission" date="2018-01" db="EMBL/GenBank/DDBJ databases">
        <title>The draft genome of Hanstruepera neustonica JCM19743.</title>
        <authorList>
            <person name="He R.-H."/>
            <person name="Du Z.-J."/>
        </authorList>
    </citation>
    <scope>NUCLEOTIDE SEQUENCE [LARGE SCALE GENOMIC DNA]</scope>
    <source>
        <strain evidence="1 2">JCM19743</strain>
    </source>
</reference>
<dbReference type="EMBL" id="POWF01000001">
    <property type="protein sequence ID" value="PNQ74671.1"/>
    <property type="molecule type" value="Genomic_DNA"/>
</dbReference>
<sequence length="126" mass="14419">MRKWSIFILLLILIGVLGYNYVYQDHRDIQSEASVFSVSSKKILEEFQVNSEDSESKYLDKTITVSGTATQIESHAIVLDNSVFCQFPDKIDTKLQNAKNISIKGRFLGYDDLLKEVKLDQCHIIN</sequence>
<comment type="caution">
    <text evidence="1">The sequence shown here is derived from an EMBL/GenBank/DDBJ whole genome shotgun (WGS) entry which is preliminary data.</text>
</comment>
<accession>A0A2K1E350</accession>
<dbReference type="RefSeq" id="WP_103050524.1">
    <property type="nucleotide sequence ID" value="NZ_POWF01000001.1"/>
</dbReference>
<dbReference type="Pfam" id="PF12869">
    <property type="entry name" value="tRNA_anti-like"/>
    <property type="match status" value="1"/>
</dbReference>